<dbReference type="CDD" id="cd00590">
    <property type="entry name" value="RRM_SF"/>
    <property type="match status" value="2"/>
</dbReference>
<feature type="compositionally biased region" description="Acidic residues" evidence="3">
    <location>
        <begin position="64"/>
        <end position="75"/>
    </location>
</feature>
<feature type="compositionally biased region" description="Basic and acidic residues" evidence="3">
    <location>
        <begin position="498"/>
        <end position="507"/>
    </location>
</feature>
<evidence type="ECO:0000256" key="1">
    <source>
        <dbReference type="ARBA" id="ARBA00022884"/>
    </source>
</evidence>
<feature type="compositionally biased region" description="Low complexity" evidence="3">
    <location>
        <begin position="16"/>
        <end position="35"/>
    </location>
</feature>
<protein>
    <submittedName>
        <fullName evidence="5">Polyadenylate-binding protein 5</fullName>
    </submittedName>
</protein>
<feature type="compositionally biased region" description="Acidic residues" evidence="3">
    <location>
        <begin position="123"/>
        <end position="144"/>
    </location>
</feature>
<feature type="compositionally biased region" description="Basic and acidic residues" evidence="3">
    <location>
        <begin position="516"/>
        <end position="528"/>
    </location>
</feature>
<feature type="region of interest" description="Disordered" evidence="3">
    <location>
        <begin position="423"/>
        <end position="530"/>
    </location>
</feature>
<proteinExistence type="predicted"/>
<evidence type="ECO:0000256" key="2">
    <source>
        <dbReference type="PROSITE-ProRule" id="PRU00176"/>
    </source>
</evidence>
<evidence type="ECO:0000256" key="3">
    <source>
        <dbReference type="SAM" id="MobiDB-lite"/>
    </source>
</evidence>
<feature type="region of interest" description="Disordered" evidence="3">
    <location>
        <begin position="1"/>
        <end position="153"/>
    </location>
</feature>
<sequence length="655" mass="71813">MPPRSAKKSPAKKPTPRANKTAPASDPSPADALPLVAEGKAIQPDAVSDAALAKGEAASSPTVVEEDTTVDDAENIGEPAQSESEESLEPKGDGSEGSEEGSQDQEADEHEEVDDTVVKLEVDGDDADDVDDNDDEISDADVDNEEKLENDHSLSIVGGKKQEPEVFVGGLDKEAVEDDLTEVFGVFGDIQSVRIVRHPVTKKSKGFAFIRFANGEHTMKALTALKDGTEIKGKHVRVQASQDNATLYLGNISKTWTRDNVIKKLKELGIEQFDNLNLPKDSKDEEKIMGFAFLEFSSHSDAMVAFQRLRKVDADFGRDKTAKVAFSNNSLQPNDESLLQVKTVFIEGIPLSWDEEKVKEICKEHGQIENVSLSRNFNSNKRKDFGFVEFSSRESALACVEGINKAQIVDGDVKVSANIARPLSKKRSSKQVSKGGFKVNKDGETIQEIARVERKRKNRPEERKHNPGNARSKPSNIRDSKGKSELQTTPMKRKKKVGKDTNTDTNRRPAKKMRPNHNDGKAYGRHSDGYGGWKSSYSSNPGARFGARTAAYPATRYRGYAHAEASEPRVRPSDLVPHAGYLPALKPATSSYEYDRKRPGTYNGEVRSSFGSGRAISGIPPSYRSHTDYSSYQPTGYGPPSSIAYAPRGPQGSYY</sequence>
<name>A0ABR2LMV2_9ASPA</name>
<evidence type="ECO:0000313" key="5">
    <source>
        <dbReference type="EMBL" id="KAK8945556.1"/>
    </source>
</evidence>
<dbReference type="PANTHER" id="PTHR21245">
    <property type="entry name" value="HETEROGENEOUS NUCLEAR RIBONUCLEOPROTEIN"/>
    <property type="match status" value="1"/>
</dbReference>
<feature type="domain" description="RRM" evidence="4">
    <location>
        <begin position="245"/>
        <end position="329"/>
    </location>
</feature>
<dbReference type="Pfam" id="PF00076">
    <property type="entry name" value="RRM_1"/>
    <property type="match status" value="2"/>
</dbReference>
<gene>
    <name evidence="5" type="primary">PAB5</name>
    <name evidence="5" type="ORF">KSP40_PGU013352</name>
</gene>
<feature type="compositionally biased region" description="Acidic residues" evidence="3">
    <location>
        <begin position="96"/>
        <end position="115"/>
    </location>
</feature>
<organism evidence="5 6">
    <name type="scientific">Platanthera guangdongensis</name>
    <dbReference type="NCBI Taxonomy" id="2320717"/>
    <lineage>
        <taxon>Eukaryota</taxon>
        <taxon>Viridiplantae</taxon>
        <taxon>Streptophyta</taxon>
        <taxon>Embryophyta</taxon>
        <taxon>Tracheophyta</taxon>
        <taxon>Spermatophyta</taxon>
        <taxon>Magnoliopsida</taxon>
        <taxon>Liliopsida</taxon>
        <taxon>Asparagales</taxon>
        <taxon>Orchidaceae</taxon>
        <taxon>Orchidoideae</taxon>
        <taxon>Orchideae</taxon>
        <taxon>Orchidinae</taxon>
        <taxon>Platanthera</taxon>
    </lineage>
</organism>
<evidence type="ECO:0000259" key="4">
    <source>
        <dbReference type="PROSITE" id="PS50102"/>
    </source>
</evidence>
<dbReference type="EMBL" id="JBBWWR010000017">
    <property type="protein sequence ID" value="KAK8945556.1"/>
    <property type="molecule type" value="Genomic_DNA"/>
</dbReference>
<dbReference type="InterPro" id="IPR035979">
    <property type="entry name" value="RBD_domain_sf"/>
</dbReference>
<feature type="domain" description="RRM" evidence="4">
    <location>
        <begin position="342"/>
        <end position="422"/>
    </location>
</feature>
<evidence type="ECO:0000313" key="6">
    <source>
        <dbReference type="Proteomes" id="UP001412067"/>
    </source>
</evidence>
<accession>A0ABR2LMV2</accession>
<dbReference type="SMART" id="SM00360">
    <property type="entry name" value="RRM"/>
    <property type="match status" value="3"/>
</dbReference>
<dbReference type="Proteomes" id="UP001412067">
    <property type="component" value="Unassembled WGS sequence"/>
</dbReference>
<dbReference type="InterPro" id="IPR000504">
    <property type="entry name" value="RRM_dom"/>
</dbReference>
<keyword evidence="6" id="KW-1185">Reference proteome</keyword>
<reference evidence="5 6" key="1">
    <citation type="journal article" date="2022" name="Nat. Plants">
        <title>Genomes of leafy and leafless Platanthera orchids illuminate the evolution of mycoheterotrophy.</title>
        <authorList>
            <person name="Li M.H."/>
            <person name="Liu K.W."/>
            <person name="Li Z."/>
            <person name="Lu H.C."/>
            <person name="Ye Q.L."/>
            <person name="Zhang D."/>
            <person name="Wang J.Y."/>
            <person name="Li Y.F."/>
            <person name="Zhong Z.M."/>
            <person name="Liu X."/>
            <person name="Yu X."/>
            <person name="Liu D.K."/>
            <person name="Tu X.D."/>
            <person name="Liu B."/>
            <person name="Hao Y."/>
            <person name="Liao X.Y."/>
            <person name="Jiang Y.T."/>
            <person name="Sun W.H."/>
            <person name="Chen J."/>
            <person name="Chen Y.Q."/>
            <person name="Ai Y."/>
            <person name="Zhai J.W."/>
            <person name="Wu S.S."/>
            <person name="Zhou Z."/>
            <person name="Hsiao Y.Y."/>
            <person name="Wu W.L."/>
            <person name="Chen Y.Y."/>
            <person name="Lin Y.F."/>
            <person name="Hsu J.L."/>
            <person name="Li C.Y."/>
            <person name="Wang Z.W."/>
            <person name="Zhao X."/>
            <person name="Zhong W.Y."/>
            <person name="Ma X.K."/>
            <person name="Ma L."/>
            <person name="Huang J."/>
            <person name="Chen G.Z."/>
            <person name="Huang M.Z."/>
            <person name="Huang L."/>
            <person name="Peng D.H."/>
            <person name="Luo Y.B."/>
            <person name="Zou S.Q."/>
            <person name="Chen S.P."/>
            <person name="Lan S."/>
            <person name="Tsai W.C."/>
            <person name="Van de Peer Y."/>
            <person name="Liu Z.J."/>
        </authorList>
    </citation>
    <scope>NUCLEOTIDE SEQUENCE [LARGE SCALE GENOMIC DNA]</scope>
    <source>
        <strain evidence="5">Lor288</strain>
    </source>
</reference>
<comment type="caution">
    <text evidence="5">The sequence shown here is derived from an EMBL/GenBank/DDBJ whole genome shotgun (WGS) entry which is preliminary data.</text>
</comment>
<keyword evidence="1 2" id="KW-0694">RNA-binding</keyword>
<dbReference type="PROSITE" id="PS50102">
    <property type="entry name" value="RRM"/>
    <property type="match status" value="3"/>
</dbReference>
<dbReference type="SUPFAM" id="SSF54928">
    <property type="entry name" value="RNA-binding domain, RBD"/>
    <property type="match status" value="2"/>
</dbReference>
<feature type="domain" description="RRM" evidence="4">
    <location>
        <begin position="164"/>
        <end position="243"/>
    </location>
</feature>
<feature type="region of interest" description="Disordered" evidence="3">
    <location>
        <begin position="613"/>
        <end position="655"/>
    </location>
</feature>
<dbReference type="Gene3D" id="3.30.70.330">
    <property type="match status" value="3"/>
</dbReference>
<dbReference type="InterPro" id="IPR012677">
    <property type="entry name" value="Nucleotide-bd_a/b_plait_sf"/>
</dbReference>
<feature type="compositionally biased region" description="Basic residues" evidence="3">
    <location>
        <begin position="1"/>
        <end position="15"/>
    </location>
</feature>